<evidence type="ECO:0000256" key="3">
    <source>
        <dbReference type="ARBA" id="ARBA00022989"/>
    </source>
</evidence>
<evidence type="ECO:0000259" key="7">
    <source>
        <dbReference type="Pfam" id="PF20684"/>
    </source>
</evidence>
<sequence length="365" mass="40767">MDSIPRSNPPSGNLQPNLHAAVIVTPILAITAVALRFFARRLVHASVRLDDWLTLVALFMTIGFDVNIYFLIKGGTGLHIEAINRDSTLVYHDFFLSLWIGEVFYTFALAPAKLAFLAFYWRIFGVSSIRLPIKILATTVICWSITRASYWDKSIPGNCPINDQEYFVGSVLAHLLMDLVILALPAPYIKKLQISLYQKFCLFAIFLLGGFICFATIIQIVICFKLNDESPDVTWNFALMALWATVEVNLAVVAVCLPSLRPIYRLVVHGSLKSIQQSGNHSASWNDRSNHQTLVTLKKDCSDSTRQLADMDADGNRSFTEALDASSQGSDIICEMDNLSPRQMPDGRRVIMVKSEVDVKSSVRN</sequence>
<feature type="transmembrane region" description="Helical" evidence="6">
    <location>
        <begin position="94"/>
        <end position="121"/>
    </location>
</feature>
<keyword evidence="3 6" id="KW-1133">Transmembrane helix</keyword>
<reference evidence="8 9" key="1">
    <citation type="submission" date="2016-03" db="EMBL/GenBank/DDBJ databases">
        <authorList>
            <person name="Ploux O."/>
        </authorList>
    </citation>
    <scope>NUCLEOTIDE SEQUENCE [LARGE SCALE GENOMIC DNA]</scope>
    <source>
        <strain evidence="8 9">UAMH 11012</strain>
    </source>
</reference>
<feature type="transmembrane region" description="Helical" evidence="6">
    <location>
        <begin position="234"/>
        <end position="257"/>
    </location>
</feature>
<name>A0A1L7WTX7_9HELO</name>
<evidence type="ECO:0000313" key="8">
    <source>
        <dbReference type="EMBL" id="CZR56241.1"/>
    </source>
</evidence>
<feature type="transmembrane region" description="Helical" evidence="6">
    <location>
        <begin position="51"/>
        <end position="72"/>
    </location>
</feature>
<protein>
    <recommendedName>
        <fullName evidence="7">Rhodopsin domain-containing protein</fullName>
    </recommendedName>
</protein>
<keyword evidence="2 6" id="KW-0812">Transmembrane</keyword>
<dbReference type="PANTHER" id="PTHR33048:SF47">
    <property type="entry name" value="INTEGRAL MEMBRANE PROTEIN-RELATED"/>
    <property type="match status" value="1"/>
</dbReference>
<comment type="subcellular location">
    <subcellularLocation>
        <location evidence="1">Membrane</location>
        <topology evidence="1">Multi-pass membrane protein</topology>
    </subcellularLocation>
</comment>
<accession>A0A1L7WTX7</accession>
<keyword evidence="9" id="KW-1185">Reference proteome</keyword>
<comment type="similarity">
    <text evidence="5">Belongs to the SAT4 family.</text>
</comment>
<evidence type="ECO:0000256" key="2">
    <source>
        <dbReference type="ARBA" id="ARBA00022692"/>
    </source>
</evidence>
<feature type="transmembrane region" description="Helical" evidence="6">
    <location>
        <begin position="166"/>
        <end position="188"/>
    </location>
</feature>
<evidence type="ECO:0000256" key="5">
    <source>
        <dbReference type="ARBA" id="ARBA00038359"/>
    </source>
</evidence>
<gene>
    <name evidence="8" type="ORF">PAC_06129</name>
</gene>
<dbReference type="Pfam" id="PF20684">
    <property type="entry name" value="Fung_rhodopsin"/>
    <property type="match status" value="1"/>
</dbReference>
<evidence type="ECO:0000256" key="1">
    <source>
        <dbReference type="ARBA" id="ARBA00004141"/>
    </source>
</evidence>
<organism evidence="8 9">
    <name type="scientific">Phialocephala subalpina</name>
    <dbReference type="NCBI Taxonomy" id="576137"/>
    <lineage>
        <taxon>Eukaryota</taxon>
        <taxon>Fungi</taxon>
        <taxon>Dikarya</taxon>
        <taxon>Ascomycota</taxon>
        <taxon>Pezizomycotina</taxon>
        <taxon>Leotiomycetes</taxon>
        <taxon>Helotiales</taxon>
        <taxon>Mollisiaceae</taxon>
        <taxon>Phialocephala</taxon>
        <taxon>Phialocephala fortinii species complex</taxon>
    </lineage>
</organism>
<dbReference type="InterPro" id="IPR052337">
    <property type="entry name" value="SAT4-like"/>
</dbReference>
<feature type="transmembrane region" description="Helical" evidence="6">
    <location>
        <begin position="200"/>
        <end position="222"/>
    </location>
</feature>
<dbReference type="OrthoDB" id="10017208at2759"/>
<dbReference type="AlphaFoldDB" id="A0A1L7WTX7"/>
<dbReference type="EMBL" id="FJOG01000007">
    <property type="protein sequence ID" value="CZR56241.1"/>
    <property type="molecule type" value="Genomic_DNA"/>
</dbReference>
<dbReference type="InterPro" id="IPR049326">
    <property type="entry name" value="Rhodopsin_dom_fungi"/>
</dbReference>
<evidence type="ECO:0000313" key="9">
    <source>
        <dbReference type="Proteomes" id="UP000184330"/>
    </source>
</evidence>
<dbReference type="Proteomes" id="UP000184330">
    <property type="component" value="Unassembled WGS sequence"/>
</dbReference>
<feature type="transmembrane region" description="Helical" evidence="6">
    <location>
        <begin position="133"/>
        <end position="151"/>
    </location>
</feature>
<feature type="domain" description="Rhodopsin" evidence="7">
    <location>
        <begin position="35"/>
        <end position="265"/>
    </location>
</feature>
<evidence type="ECO:0000256" key="4">
    <source>
        <dbReference type="ARBA" id="ARBA00023136"/>
    </source>
</evidence>
<keyword evidence="4 6" id="KW-0472">Membrane</keyword>
<dbReference type="GO" id="GO:0016020">
    <property type="term" value="C:membrane"/>
    <property type="evidence" value="ECO:0007669"/>
    <property type="project" value="UniProtKB-SubCell"/>
</dbReference>
<proteinExistence type="inferred from homology"/>
<evidence type="ECO:0000256" key="6">
    <source>
        <dbReference type="SAM" id="Phobius"/>
    </source>
</evidence>
<dbReference type="PANTHER" id="PTHR33048">
    <property type="entry name" value="PTH11-LIKE INTEGRAL MEMBRANE PROTEIN (AFU_ORTHOLOGUE AFUA_5G11245)"/>
    <property type="match status" value="1"/>
</dbReference>
<feature type="transmembrane region" description="Helical" evidence="6">
    <location>
        <begin position="20"/>
        <end position="39"/>
    </location>
</feature>